<dbReference type="InterPro" id="IPR000424">
    <property type="entry name" value="Primosome_PriB/ssb"/>
</dbReference>
<dbReference type="PANTHER" id="PTHR10302">
    <property type="entry name" value="SINGLE-STRANDED DNA-BINDING PROTEIN"/>
    <property type="match status" value="1"/>
</dbReference>
<protein>
    <recommendedName>
        <fullName evidence="2 3">Single-stranded DNA-binding protein</fullName>
    </recommendedName>
</protein>
<sequence>MNTAIISGRLVRDPGYTETQNEKGLHKIAKFVLAVRRNYSDDVSFIPVKAFAKKAEFVRDYLVQGTKVMVEGEIVTGSYDNKETGKKVYTTELFADRIEFAGAKVQEKMPEKMPEPMEGDGFLNIPESMEEEMPFR</sequence>
<dbReference type="Proteomes" id="UP000295711">
    <property type="component" value="Unassembled WGS sequence"/>
</dbReference>
<dbReference type="GO" id="GO:0003697">
    <property type="term" value="F:single-stranded DNA binding"/>
    <property type="evidence" value="ECO:0007669"/>
    <property type="project" value="InterPro"/>
</dbReference>
<keyword evidence="5" id="KW-1185">Reference proteome</keyword>
<dbReference type="GO" id="GO:0006260">
    <property type="term" value="P:DNA replication"/>
    <property type="evidence" value="ECO:0007669"/>
    <property type="project" value="InterPro"/>
</dbReference>
<dbReference type="OrthoDB" id="1828554at2"/>
<evidence type="ECO:0000256" key="3">
    <source>
        <dbReference type="RuleBase" id="RU000524"/>
    </source>
</evidence>
<dbReference type="EMBL" id="SLXA01000014">
    <property type="protein sequence ID" value="TCO82929.1"/>
    <property type="molecule type" value="Genomic_DNA"/>
</dbReference>
<dbReference type="PANTHER" id="PTHR10302:SF27">
    <property type="entry name" value="SINGLE-STRANDED DNA-BINDING PROTEIN"/>
    <property type="match status" value="1"/>
</dbReference>
<dbReference type="PROSITE" id="PS50935">
    <property type="entry name" value="SSB"/>
    <property type="match status" value="1"/>
</dbReference>
<keyword evidence="1 2" id="KW-0238">DNA-binding</keyword>
<dbReference type="CDD" id="cd04496">
    <property type="entry name" value="SSB_OBF"/>
    <property type="match status" value="1"/>
</dbReference>
<gene>
    <name evidence="4" type="ORF">EV212_11440</name>
</gene>
<dbReference type="Pfam" id="PF00436">
    <property type="entry name" value="SSB"/>
    <property type="match status" value="1"/>
</dbReference>
<accession>A0A4R2L9S0</accession>
<evidence type="ECO:0000256" key="1">
    <source>
        <dbReference type="ARBA" id="ARBA00023125"/>
    </source>
</evidence>
<comment type="caution">
    <text evidence="4">The sequence shown here is derived from an EMBL/GenBank/DDBJ whole genome shotgun (WGS) entry which is preliminary data.</text>
</comment>
<dbReference type="InterPro" id="IPR012340">
    <property type="entry name" value="NA-bd_OB-fold"/>
</dbReference>
<dbReference type="SUPFAM" id="SSF50249">
    <property type="entry name" value="Nucleic acid-binding proteins"/>
    <property type="match status" value="1"/>
</dbReference>
<dbReference type="AlphaFoldDB" id="A0A4R2L9S0"/>
<evidence type="ECO:0000313" key="4">
    <source>
        <dbReference type="EMBL" id="TCO82929.1"/>
    </source>
</evidence>
<dbReference type="GO" id="GO:0009295">
    <property type="term" value="C:nucleoid"/>
    <property type="evidence" value="ECO:0007669"/>
    <property type="project" value="TreeGrafter"/>
</dbReference>
<dbReference type="InterPro" id="IPR011344">
    <property type="entry name" value="ssDNA-bd"/>
</dbReference>
<dbReference type="RefSeq" id="WP_132093464.1">
    <property type="nucleotide sequence ID" value="NZ_JANKAQ010000015.1"/>
</dbReference>
<proteinExistence type="predicted"/>
<evidence type="ECO:0000256" key="2">
    <source>
        <dbReference type="PIRNR" id="PIRNR002070"/>
    </source>
</evidence>
<organism evidence="4 5">
    <name type="scientific">Frisingicoccus caecimuris</name>
    <dbReference type="NCBI Taxonomy" id="1796636"/>
    <lineage>
        <taxon>Bacteria</taxon>
        <taxon>Bacillati</taxon>
        <taxon>Bacillota</taxon>
        <taxon>Clostridia</taxon>
        <taxon>Lachnospirales</taxon>
        <taxon>Lachnospiraceae</taxon>
        <taxon>Frisingicoccus</taxon>
    </lineage>
</organism>
<evidence type="ECO:0000313" key="5">
    <source>
        <dbReference type="Proteomes" id="UP000295711"/>
    </source>
</evidence>
<dbReference type="NCBIfam" id="TIGR00621">
    <property type="entry name" value="ssb"/>
    <property type="match status" value="1"/>
</dbReference>
<name>A0A4R2L9S0_9FIRM</name>
<dbReference type="PIRSF" id="PIRSF002070">
    <property type="entry name" value="SSB"/>
    <property type="match status" value="1"/>
</dbReference>
<dbReference type="Gene3D" id="2.40.50.140">
    <property type="entry name" value="Nucleic acid-binding proteins"/>
    <property type="match status" value="1"/>
</dbReference>
<reference evidence="4 5" key="1">
    <citation type="submission" date="2019-03" db="EMBL/GenBank/DDBJ databases">
        <title>Genomic Encyclopedia of Type Strains, Phase IV (KMG-IV): sequencing the most valuable type-strain genomes for metagenomic binning, comparative biology and taxonomic classification.</title>
        <authorList>
            <person name="Goeker M."/>
        </authorList>
    </citation>
    <scope>NUCLEOTIDE SEQUENCE [LARGE SCALE GENOMIC DNA]</scope>
    <source>
        <strain evidence="4 5">DSM 28559</strain>
    </source>
</reference>